<dbReference type="EMBL" id="LCPF01000001">
    <property type="protein sequence ID" value="KKU91598.1"/>
    <property type="molecule type" value="Genomic_DNA"/>
</dbReference>
<reference evidence="3 4" key="1">
    <citation type="journal article" date="2015" name="Nature">
        <title>rRNA introns, odd ribosomes, and small enigmatic genomes across a large radiation of phyla.</title>
        <authorList>
            <person name="Brown C.T."/>
            <person name="Hug L.A."/>
            <person name="Thomas B.C."/>
            <person name="Sharon I."/>
            <person name="Castelle C.J."/>
            <person name="Singh A."/>
            <person name="Wilkins M.J."/>
            <person name="Williams K.H."/>
            <person name="Banfield J.F."/>
        </authorList>
    </citation>
    <scope>NUCLEOTIDE SEQUENCE [LARGE SCALE GENOMIC DNA]</scope>
</reference>
<evidence type="ECO:0000313" key="4">
    <source>
        <dbReference type="Proteomes" id="UP000034956"/>
    </source>
</evidence>
<feature type="transmembrane region" description="Helical" evidence="1">
    <location>
        <begin position="95"/>
        <end position="120"/>
    </location>
</feature>
<keyword evidence="1" id="KW-0472">Membrane</keyword>
<gene>
    <name evidence="3" type="ORF">UY23_C0001G0204</name>
</gene>
<dbReference type="Pfam" id="PF18895">
    <property type="entry name" value="T4SS_pilin"/>
    <property type="match status" value="1"/>
</dbReference>
<accession>A0A0G1WMQ5</accession>
<dbReference type="Proteomes" id="UP000034956">
    <property type="component" value="Unassembled WGS sequence"/>
</dbReference>
<keyword evidence="1" id="KW-0812">Transmembrane</keyword>
<keyword evidence="2" id="KW-0732">Signal</keyword>
<proteinExistence type="predicted"/>
<evidence type="ECO:0000313" key="3">
    <source>
        <dbReference type="EMBL" id="KKU91598.1"/>
    </source>
</evidence>
<name>A0A0G1WMQ5_9BACT</name>
<comment type="caution">
    <text evidence="3">The sequence shown here is derived from an EMBL/GenBank/DDBJ whole genome shotgun (WGS) entry which is preliminary data.</text>
</comment>
<protein>
    <recommendedName>
        <fullName evidence="5">Transmembrane protein</fullName>
    </recommendedName>
</protein>
<keyword evidence="1" id="KW-1133">Transmembrane helix</keyword>
<sequence>MRNVKLFFIFFTIISPLFLIPLSPAFASNVCSANNVCYEYQSTCLANCPTGSCASSSCTPTVMGESGGNQSSPGLENGITTKEQLLTVLNNILNYVYTVFFIIAAMFILFAAYSFLTAAGDEEKVRNAKNRLLYAVIAIVIALVSIGASGLIAKLISLGGTAAGGGSLPIGSTCTTGAVCAPGLQCFYARGTDPTGTCQPSNNNSAFGPGSFGSDCSLNPSICSGDLICGSQGTCEFPGQ</sequence>
<evidence type="ECO:0008006" key="5">
    <source>
        <dbReference type="Google" id="ProtNLM"/>
    </source>
</evidence>
<evidence type="ECO:0000256" key="2">
    <source>
        <dbReference type="SAM" id="SignalP"/>
    </source>
</evidence>
<dbReference type="AlphaFoldDB" id="A0A0G1WMQ5"/>
<evidence type="ECO:0000256" key="1">
    <source>
        <dbReference type="SAM" id="Phobius"/>
    </source>
</evidence>
<feature type="signal peptide" evidence="2">
    <location>
        <begin position="1"/>
        <end position="27"/>
    </location>
</feature>
<feature type="chain" id="PRO_5002540514" description="Transmembrane protein" evidence="2">
    <location>
        <begin position="28"/>
        <end position="240"/>
    </location>
</feature>
<dbReference type="NCBIfam" id="NF045849">
    <property type="entry name" value="ICE_MMCAP2_0565"/>
    <property type="match status" value="1"/>
</dbReference>
<organism evidence="3 4">
    <name type="scientific">Candidatus Jorgensenbacteria bacterium GW2011_GWA1_48_11</name>
    <dbReference type="NCBI Taxonomy" id="1618660"/>
    <lineage>
        <taxon>Bacteria</taxon>
        <taxon>Candidatus Joergenseniibacteriota</taxon>
    </lineage>
</organism>
<dbReference type="InterPro" id="IPR043993">
    <property type="entry name" value="T4SS_pilin"/>
</dbReference>
<feature type="transmembrane region" description="Helical" evidence="1">
    <location>
        <begin position="132"/>
        <end position="153"/>
    </location>
</feature>